<dbReference type="EC" id="2.10.1.1" evidence="11"/>
<keyword evidence="8 11" id="KW-0460">Magnesium</keyword>
<reference evidence="15" key="1">
    <citation type="submission" date="2017-04" db="EMBL/GenBank/DDBJ databases">
        <authorList>
            <person name="Varghese N."/>
            <person name="Submissions S."/>
        </authorList>
    </citation>
    <scope>NUCLEOTIDE SEQUENCE [LARGE SCALE GENOMIC DNA]</scope>
    <source>
        <strain evidence="15">DSM 16512</strain>
    </source>
</reference>
<keyword evidence="6 11" id="KW-0808">Transferase</keyword>
<comment type="cofactor">
    <cofactor evidence="1 11">
        <name>Mg(2+)</name>
        <dbReference type="ChEBI" id="CHEBI:18420"/>
    </cofactor>
</comment>
<comment type="similarity">
    <text evidence="4 11">Belongs to the MoeA family.</text>
</comment>
<evidence type="ECO:0000256" key="8">
    <source>
        <dbReference type="ARBA" id="ARBA00022842"/>
    </source>
</evidence>
<evidence type="ECO:0000256" key="3">
    <source>
        <dbReference type="ARBA" id="ARBA00005046"/>
    </source>
</evidence>
<evidence type="ECO:0000259" key="13">
    <source>
        <dbReference type="SMART" id="SM00852"/>
    </source>
</evidence>
<evidence type="ECO:0000256" key="5">
    <source>
        <dbReference type="ARBA" id="ARBA00022505"/>
    </source>
</evidence>
<dbReference type="InterPro" id="IPR036688">
    <property type="entry name" value="MoeA_C_domain_IV_sf"/>
</dbReference>
<dbReference type="Gene3D" id="3.90.105.10">
    <property type="entry name" value="Molybdopterin biosynthesis moea protein, domain 2"/>
    <property type="match status" value="1"/>
</dbReference>
<dbReference type="AlphaFoldDB" id="A0A1W1WQ98"/>
<name>A0A1W1WQ98_9BACT</name>
<feature type="domain" description="MoaB/Mog" evidence="13">
    <location>
        <begin position="174"/>
        <end position="314"/>
    </location>
</feature>
<evidence type="ECO:0000256" key="10">
    <source>
        <dbReference type="ARBA" id="ARBA00047317"/>
    </source>
</evidence>
<dbReference type="SMART" id="SM00852">
    <property type="entry name" value="MoCF_biosynth"/>
    <property type="match status" value="1"/>
</dbReference>
<dbReference type="GO" id="GO:0006777">
    <property type="term" value="P:Mo-molybdopterin cofactor biosynthetic process"/>
    <property type="evidence" value="ECO:0007669"/>
    <property type="project" value="UniProtKB-UniRule"/>
</dbReference>
<dbReference type="Pfam" id="PF00994">
    <property type="entry name" value="MoCF_biosynth"/>
    <property type="match status" value="1"/>
</dbReference>
<evidence type="ECO:0000256" key="12">
    <source>
        <dbReference type="SAM" id="Phobius"/>
    </source>
</evidence>
<dbReference type="Gene3D" id="2.40.340.10">
    <property type="entry name" value="MoeA, C-terminal, domain IV"/>
    <property type="match status" value="1"/>
</dbReference>
<dbReference type="FunFam" id="3.40.980.10:FF:000004">
    <property type="entry name" value="Molybdopterin molybdenumtransferase"/>
    <property type="match status" value="1"/>
</dbReference>
<protein>
    <recommendedName>
        <fullName evidence="11">Molybdopterin molybdenumtransferase</fullName>
        <ecNumber evidence="11">2.10.1.1</ecNumber>
    </recommendedName>
</protein>
<dbReference type="SUPFAM" id="SSF53218">
    <property type="entry name" value="Molybdenum cofactor biosynthesis proteins"/>
    <property type="match status" value="1"/>
</dbReference>
<dbReference type="CDD" id="cd00887">
    <property type="entry name" value="MoeA"/>
    <property type="match status" value="1"/>
</dbReference>
<keyword evidence="9 11" id="KW-0501">Molybdenum cofactor biosynthesis</keyword>
<proteinExistence type="inferred from homology"/>
<organism evidence="14 15">
    <name type="scientific">Nitratiruptor tergarcus DSM 16512</name>
    <dbReference type="NCBI Taxonomy" id="1069081"/>
    <lineage>
        <taxon>Bacteria</taxon>
        <taxon>Pseudomonadati</taxon>
        <taxon>Campylobacterota</taxon>
        <taxon>Epsilonproteobacteria</taxon>
        <taxon>Nautiliales</taxon>
        <taxon>Nitratiruptoraceae</taxon>
        <taxon>Nitratiruptor</taxon>
    </lineage>
</organism>
<dbReference type="InterPro" id="IPR001453">
    <property type="entry name" value="MoaB/Mog_dom"/>
</dbReference>
<keyword evidence="15" id="KW-1185">Reference proteome</keyword>
<dbReference type="SUPFAM" id="SSF63867">
    <property type="entry name" value="MoeA C-terminal domain-like"/>
    <property type="match status" value="1"/>
</dbReference>
<dbReference type="RefSeq" id="WP_084274763.1">
    <property type="nucleotide sequence ID" value="NZ_AP026671.1"/>
</dbReference>
<dbReference type="Proteomes" id="UP000192602">
    <property type="component" value="Unassembled WGS sequence"/>
</dbReference>
<comment type="catalytic activity">
    <reaction evidence="10">
        <text>adenylyl-molybdopterin + molybdate = Mo-molybdopterin + AMP + H(+)</text>
        <dbReference type="Rhea" id="RHEA:35047"/>
        <dbReference type="ChEBI" id="CHEBI:15378"/>
        <dbReference type="ChEBI" id="CHEBI:36264"/>
        <dbReference type="ChEBI" id="CHEBI:62727"/>
        <dbReference type="ChEBI" id="CHEBI:71302"/>
        <dbReference type="ChEBI" id="CHEBI:456215"/>
        <dbReference type="EC" id="2.10.1.1"/>
    </reaction>
</comment>
<keyword evidence="12" id="KW-0472">Membrane</keyword>
<comment type="pathway">
    <text evidence="3 11">Cofactor biosynthesis; molybdopterin biosynthesis.</text>
</comment>
<dbReference type="Gene3D" id="2.170.190.11">
    <property type="entry name" value="Molybdopterin biosynthesis moea protein, domain 3"/>
    <property type="match status" value="1"/>
</dbReference>
<accession>A0A1W1WQ98</accession>
<evidence type="ECO:0000256" key="1">
    <source>
        <dbReference type="ARBA" id="ARBA00001946"/>
    </source>
</evidence>
<dbReference type="GO" id="GO:0046872">
    <property type="term" value="F:metal ion binding"/>
    <property type="evidence" value="ECO:0007669"/>
    <property type="project" value="UniProtKB-UniRule"/>
</dbReference>
<dbReference type="PANTHER" id="PTHR10192:SF5">
    <property type="entry name" value="GEPHYRIN"/>
    <property type="match status" value="1"/>
</dbReference>
<dbReference type="NCBIfam" id="TIGR00177">
    <property type="entry name" value="molyb_syn"/>
    <property type="match status" value="1"/>
</dbReference>
<dbReference type="GO" id="GO:0005829">
    <property type="term" value="C:cytosol"/>
    <property type="evidence" value="ECO:0007669"/>
    <property type="project" value="TreeGrafter"/>
</dbReference>
<dbReference type="Gene3D" id="3.40.980.10">
    <property type="entry name" value="MoaB/Mog-like domain"/>
    <property type="match status" value="1"/>
</dbReference>
<keyword evidence="5 11" id="KW-0500">Molybdenum</keyword>
<gene>
    <name evidence="14" type="ORF">SAMN05660197_0236</name>
</gene>
<evidence type="ECO:0000313" key="14">
    <source>
        <dbReference type="EMBL" id="SMC08484.1"/>
    </source>
</evidence>
<evidence type="ECO:0000313" key="15">
    <source>
        <dbReference type="Proteomes" id="UP000192602"/>
    </source>
</evidence>
<sequence length="401" mass="43760">MISFEESMRLLHSLDVTPCGVEKLFLTQTLGRFLAQDIIATTNSPELPTAAMDGYAVRYEDMDKKRLKVLADNPAGNEVTMPVEPGFAIKTFTGSLMPEGADTLIPIENVNLIGEEIEIVELVKKGFSVRPVGENYKQGETLIAKGSRIGFAEIGVMGSLNIVMPKVYQKPKVAVLATGSEVLEIGEQQTNAAQIRSSNNYTLEALIKQHGGECVQLGAVKDDKATITQNMHEALHSADIVVSTGGVSVGDYDFVKDVVRNELGAEVVFKGVVIKPGQHVMIAQKGQKFIVALPGFAYSSTVTFMLYVLPLIYRMQGSEYKPTMVYATLKEPFVKKSKKTEFTPCRILIEDGEFFVDFAGNREGSSAILTNMLGPNRALAVTTPQEGNKEAGERILVWLLS</sequence>
<dbReference type="OrthoDB" id="9804758at2"/>
<evidence type="ECO:0000256" key="6">
    <source>
        <dbReference type="ARBA" id="ARBA00022679"/>
    </source>
</evidence>
<dbReference type="UniPathway" id="UPA00344"/>
<dbReference type="InterPro" id="IPR036135">
    <property type="entry name" value="MoeA_linker/N_sf"/>
</dbReference>
<feature type="transmembrane region" description="Helical" evidence="12">
    <location>
        <begin position="289"/>
        <end position="313"/>
    </location>
</feature>
<dbReference type="GO" id="GO:0061599">
    <property type="term" value="F:molybdopterin molybdotransferase activity"/>
    <property type="evidence" value="ECO:0007669"/>
    <property type="project" value="UniProtKB-UniRule"/>
</dbReference>
<dbReference type="Pfam" id="PF03453">
    <property type="entry name" value="MoeA_N"/>
    <property type="match status" value="1"/>
</dbReference>
<keyword evidence="12" id="KW-1133">Transmembrane helix</keyword>
<evidence type="ECO:0000256" key="9">
    <source>
        <dbReference type="ARBA" id="ARBA00023150"/>
    </source>
</evidence>
<dbReference type="InterPro" id="IPR005110">
    <property type="entry name" value="MoeA_linker/N"/>
</dbReference>
<dbReference type="SUPFAM" id="SSF63882">
    <property type="entry name" value="MoeA N-terminal region -like"/>
    <property type="match status" value="1"/>
</dbReference>
<evidence type="ECO:0000256" key="7">
    <source>
        <dbReference type="ARBA" id="ARBA00022723"/>
    </source>
</evidence>
<comment type="function">
    <text evidence="2 11">Catalyzes the insertion of molybdate into adenylated molybdopterin with the concomitant release of AMP.</text>
</comment>
<keyword evidence="12" id="KW-0812">Transmembrane</keyword>
<evidence type="ECO:0000256" key="4">
    <source>
        <dbReference type="ARBA" id="ARBA00010763"/>
    </source>
</evidence>
<evidence type="ECO:0000256" key="2">
    <source>
        <dbReference type="ARBA" id="ARBA00002901"/>
    </source>
</evidence>
<dbReference type="PANTHER" id="PTHR10192">
    <property type="entry name" value="MOLYBDOPTERIN BIOSYNTHESIS PROTEIN"/>
    <property type="match status" value="1"/>
</dbReference>
<dbReference type="InterPro" id="IPR038987">
    <property type="entry name" value="MoeA-like"/>
</dbReference>
<dbReference type="InterPro" id="IPR036425">
    <property type="entry name" value="MoaB/Mog-like_dom_sf"/>
</dbReference>
<dbReference type="EMBL" id="FWWZ01000001">
    <property type="protein sequence ID" value="SMC08484.1"/>
    <property type="molecule type" value="Genomic_DNA"/>
</dbReference>
<evidence type="ECO:0000256" key="11">
    <source>
        <dbReference type="RuleBase" id="RU365090"/>
    </source>
</evidence>
<keyword evidence="7 11" id="KW-0479">Metal-binding</keyword>
<dbReference type="STRING" id="1069081.SAMN05660197_0236"/>